<evidence type="ECO:0000256" key="1">
    <source>
        <dbReference type="SAM" id="Phobius"/>
    </source>
</evidence>
<organism evidence="2 3">
    <name type="scientific">Neobacillus vireti LMG 21834</name>
    <dbReference type="NCBI Taxonomy" id="1131730"/>
    <lineage>
        <taxon>Bacteria</taxon>
        <taxon>Bacillati</taxon>
        <taxon>Bacillota</taxon>
        <taxon>Bacilli</taxon>
        <taxon>Bacillales</taxon>
        <taxon>Bacillaceae</taxon>
        <taxon>Neobacillus</taxon>
    </lineage>
</organism>
<keyword evidence="1" id="KW-1133">Transmembrane helix</keyword>
<sequence length="101" mass="12041">MKVVVVVHLNYSADFTSHHYTIFSNAFSKAHLIIFLIVFEPQFLFYFLLLTRKFYRFPLHCIEAGIFHNNTSPQRTHSFLKINITFIPIIFLIFRNVTILF</sequence>
<feature type="transmembrane region" description="Helical" evidence="1">
    <location>
        <begin position="82"/>
        <end position="100"/>
    </location>
</feature>
<name>A0AB94ISL1_9BACI</name>
<accession>A0AB94ISL1</accession>
<dbReference type="AlphaFoldDB" id="A0AB94ISL1"/>
<evidence type="ECO:0000313" key="2">
    <source>
        <dbReference type="EMBL" id="ETI70049.1"/>
    </source>
</evidence>
<protein>
    <submittedName>
        <fullName evidence="2">Uncharacterized protein</fullName>
    </submittedName>
</protein>
<keyword evidence="1" id="KW-0472">Membrane</keyword>
<gene>
    <name evidence="2" type="ORF">BAVI_04434</name>
</gene>
<keyword evidence="1" id="KW-0812">Transmembrane</keyword>
<keyword evidence="3" id="KW-1185">Reference proteome</keyword>
<proteinExistence type="predicted"/>
<dbReference type="EMBL" id="ALAN01000030">
    <property type="protein sequence ID" value="ETI70049.1"/>
    <property type="molecule type" value="Genomic_DNA"/>
</dbReference>
<dbReference type="Proteomes" id="UP000018877">
    <property type="component" value="Unassembled WGS sequence"/>
</dbReference>
<comment type="caution">
    <text evidence="2">The sequence shown here is derived from an EMBL/GenBank/DDBJ whole genome shotgun (WGS) entry which is preliminary data.</text>
</comment>
<evidence type="ECO:0000313" key="3">
    <source>
        <dbReference type="Proteomes" id="UP000018877"/>
    </source>
</evidence>
<feature type="transmembrane region" description="Helical" evidence="1">
    <location>
        <begin position="30"/>
        <end position="50"/>
    </location>
</feature>
<reference evidence="2 3" key="1">
    <citation type="journal article" date="2014" name="Environ. Microbiol.">
        <title>The nitrate-ammonifying and nosZ-carrying bacterium Bacillus vireti is a potent source and sink for nitric and nitrous oxide under high nitrate conditions.</title>
        <authorList>
            <person name="Mania D."/>
            <person name="Heylen K."/>
            <person name="van Spanning R.J."/>
            <person name="Frostegard A."/>
        </authorList>
    </citation>
    <scope>NUCLEOTIDE SEQUENCE [LARGE SCALE GENOMIC DNA]</scope>
    <source>
        <strain evidence="2 3">LMG 21834</strain>
    </source>
</reference>